<accession>A0A3B1BEM2</accession>
<sequence length="305" mass="33991">MVVDDVFEELLFENPNVNNVILHTRNPEGMKWIADISMLLKLRKNRYDLVVDLQGGPRGAWTAFFTGAGIRVGHHLKARNRMLYNLRPEIASPIDHTWKVQFMIAQPLAISLPKKPQFHLSIPEETQLSMVEKMDKAGLRFDRPLVLLHPGARIQVKRWPAARMGALARWLVDEKQVAVALAGSKNDFEEIKLIRKASRYALPYFADLSLGELAALIKISDMVVCNDSGPMHMAGVLGTPTVSLFGPSDPIIWGPVGNRNISISANPPMECMPCKQKGCPHKGHHCMTRIAVEDAIQAVSRLNAI</sequence>
<dbReference type="SUPFAM" id="SSF53756">
    <property type="entry name" value="UDP-Glycosyltransferase/glycogen phosphorylase"/>
    <property type="match status" value="1"/>
</dbReference>
<organism evidence="3">
    <name type="scientific">hydrothermal vent metagenome</name>
    <dbReference type="NCBI Taxonomy" id="652676"/>
    <lineage>
        <taxon>unclassified sequences</taxon>
        <taxon>metagenomes</taxon>
        <taxon>ecological metagenomes</taxon>
    </lineage>
</organism>
<evidence type="ECO:0000256" key="1">
    <source>
        <dbReference type="ARBA" id="ARBA00022676"/>
    </source>
</evidence>
<dbReference type="Pfam" id="PF01075">
    <property type="entry name" value="Glyco_transf_9"/>
    <property type="match status" value="1"/>
</dbReference>
<dbReference type="Gene3D" id="3.40.50.2000">
    <property type="entry name" value="Glycogen Phosphorylase B"/>
    <property type="match status" value="2"/>
</dbReference>
<dbReference type="GO" id="GO:0005829">
    <property type="term" value="C:cytosol"/>
    <property type="evidence" value="ECO:0007669"/>
    <property type="project" value="TreeGrafter"/>
</dbReference>
<evidence type="ECO:0000256" key="2">
    <source>
        <dbReference type="ARBA" id="ARBA00022679"/>
    </source>
</evidence>
<name>A0A3B1BEM2_9ZZZZ</name>
<evidence type="ECO:0000313" key="3">
    <source>
        <dbReference type="EMBL" id="VAX16559.1"/>
    </source>
</evidence>
<dbReference type="EC" id="2.4.1.-" evidence="3"/>
<proteinExistence type="predicted"/>
<dbReference type="GO" id="GO:0008713">
    <property type="term" value="F:ADP-heptose-lipopolysaccharide heptosyltransferase activity"/>
    <property type="evidence" value="ECO:0007669"/>
    <property type="project" value="TreeGrafter"/>
</dbReference>
<protein>
    <submittedName>
        <fullName evidence="3">ADP-heptose--lipooligosaccharide heptosyltransferase II</fullName>
        <ecNumber evidence="3">2.4.1.-</ecNumber>
    </submittedName>
</protein>
<gene>
    <name evidence="3" type="ORF">MNBD_NITROSPINAE02-2140</name>
</gene>
<dbReference type="InterPro" id="IPR051199">
    <property type="entry name" value="LPS_LOS_Heptosyltrfase"/>
</dbReference>
<reference evidence="3" key="1">
    <citation type="submission" date="2018-06" db="EMBL/GenBank/DDBJ databases">
        <authorList>
            <person name="Zhirakovskaya E."/>
        </authorList>
    </citation>
    <scope>NUCLEOTIDE SEQUENCE</scope>
</reference>
<dbReference type="InterPro" id="IPR002201">
    <property type="entry name" value="Glyco_trans_9"/>
</dbReference>
<keyword evidence="1 3" id="KW-0328">Glycosyltransferase</keyword>
<keyword evidence="2 3" id="KW-0808">Transferase</keyword>
<dbReference type="GO" id="GO:0009244">
    <property type="term" value="P:lipopolysaccharide core region biosynthetic process"/>
    <property type="evidence" value="ECO:0007669"/>
    <property type="project" value="TreeGrafter"/>
</dbReference>
<dbReference type="CDD" id="cd03789">
    <property type="entry name" value="GT9_LPS_heptosyltransferase"/>
    <property type="match status" value="1"/>
</dbReference>
<dbReference type="AlphaFoldDB" id="A0A3B1BEM2"/>
<dbReference type="PANTHER" id="PTHR30160:SF1">
    <property type="entry name" value="LIPOPOLYSACCHARIDE 1,2-N-ACETYLGLUCOSAMINETRANSFERASE-RELATED"/>
    <property type="match status" value="1"/>
</dbReference>
<dbReference type="EMBL" id="UOGE01000011">
    <property type="protein sequence ID" value="VAX16559.1"/>
    <property type="molecule type" value="Genomic_DNA"/>
</dbReference>
<dbReference type="PANTHER" id="PTHR30160">
    <property type="entry name" value="TETRAACYLDISACCHARIDE 4'-KINASE-RELATED"/>
    <property type="match status" value="1"/>
</dbReference>